<dbReference type="NCBIfam" id="NF038019">
    <property type="entry name" value="PE_process_PecA"/>
    <property type="match status" value="1"/>
</dbReference>
<dbReference type="GO" id="GO:0004190">
    <property type="term" value="F:aspartic-type endopeptidase activity"/>
    <property type="evidence" value="ECO:0007669"/>
    <property type="project" value="InterPro"/>
</dbReference>
<evidence type="ECO:0000313" key="3">
    <source>
        <dbReference type="EMBL" id="ORA81219.1"/>
    </source>
</evidence>
<evidence type="ECO:0000256" key="1">
    <source>
        <dbReference type="SAM" id="MobiDB-lite"/>
    </source>
</evidence>
<dbReference type="InterPro" id="IPR048054">
    <property type="entry name" value="PecA_C"/>
</dbReference>
<accession>A0A1X0E9E2</accession>
<proteinExistence type="predicted"/>
<feature type="region of interest" description="Disordered" evidence="1">
    <location>
        <begin position="27"/>
        <end position="77"/>
    </location>
</feature>
<feature type="compositionally biased region" description="Gly residues" evidence="1">
    <location>
        <begin position="160"/>
        <end position="170"/>
    </location>
</feature>
<comment type="caution">
    <text evidence="3">The sequence shown here is derived from an EMBL/GenBank/DDBJ whole genome shotgun (WGS) entry which is preliminary data.</text>
</comment>
<feature type="domain" description="PE cleavage protein A C-terminal" evidence="2">
    <location>
        <begin position="307"/>
        <end position="578"/>
    </location>
</feature>
<dbReference type="Gene3D" id="2.40.70.10">
    <property type="entry name" value="Acid Proteases"/>
    <property type="match status" value="1"/>
</dbReference>
<sequence>MQYGSGGDGGAGGAGGNGGLGDNGAAGPNAGFDGGHGGAGGQGGAGGSSYQGNAALGEHGRFGTNGDGGAGGSGGTGGGGGTGGTGIASAGGAGGNGGNGGTAGAGGAPGTGTFAQPGINKAPVGIGGAGGHGGGAGDGGSGGIGAAGYTGGAGGNGGVGGSGGDGGDGSGSFYSQGSSGGNGGSGGDGGDAGTGGAGGSGAAAGTGGNAGAGGDGGDGGNGGTATLASTNVHGGAAGDGGAGGAAGNVAAGGAGAMGGDGGDGGVGGYGGTVGSTGANGAGGAGGEGSGSAADGAAGGPEGLVNASIPLYLQSGGISPIVYISLNGGPPVPVQIDTGSTGLTILGNSQGLGDSVFSGSASYAGLGNQSYSYHTYDTTVGFCDKLGVCPEGLVTDPTAVNIVDPASTALMTQYFNQYGIVGVLGIGPNNGFSGTSTIISALPGALNQGVLIDEARGEVVFGPNQLEPELSLPGSPFVDTMVSVNGGAPVAVSTSIDSGGMLGSVPQWLFPSAGIGTHVPVGTEISVYTADGQTLLYSFTTTATNSPWVWSNTSMNSGYWPFAENPIYIDYRPSGFGSTVFSG</sequence>
<name>A0A1X0E9E2_9MYCO</name>
<dbReference type="EMBL" id="MVHU01000007">
    <property type="protein sequence ID" value="ORA81219.1"/>
    <property type="molecule type" value="Genomic_DNA"/>
</dbReference>
<feature type="compositionally biased region" description="Gly residues" evidence="1">
    <location>
        <begin position="178"/>
        <end position="201"/>
    </location>
</feature>
<evidence type="ECO:0000313" key="4">
    <source>
        <dbReference type="Proteomes" id="UP000192713"/>
    </source>
</evidence>
<dbReference type="PRINTS" id="PR01228">
    <property type="entry name" value="EGGSHELL"/>
</dbReference>
<dbReference type="AlphaFoldDB" id="A0A1X0E9E2"/>
<evidence type="ECO:0000259" key="2">
    <source>
        <dbReference type="Pfam" id="PF20729"/>
    </source>
</evidence>
<organism evidence="3 4">
    <name type="scientific">Mycolicibacter kumamotonensis</name>
    <dbReference type="NCBI Taxonomy" id="354243"/>
    <lineage>
        <taxon>Bacteria</taxon>
        <taxon>Bacillati</taxon>
        <taxon>Actinomycetota</taxon>
        <taxon>Actinomycetes</taxon>
        <taxon>Mycobacteriales</taxon>
        <taxon>Mycobacteriaceae</taxon>
        <taxon>Mycolicibacter</taxon>
    </lineage>
</organism>
<feature type="compositionally biased region" description="Gly residues" evidence="1">
    <location>
        <begin position="63"/>
        <end position="77"/>
    </location>
</feature>
<gene>
    <name evidence="3" type="ORF">BST28_06585</name>
</gene>
<dbReference type="InterPro" id="IPR021109">
    <property type="entry name" value="Peptidase_aspartic_dom_sf"/>
</dbReference>
<protein>
    <recommendedName>
        <fullName evidence="2">PE cleavage protein A C-terminal domain-containing protein</fullName>
    </recommendedName>
</protein>
<reference evidence="3 4" key="1">
    <citation type="submission" date="2017-02" db="EMBL/GenBank/DDBJ databases">
        <title>The new phylogeny of genus Mycobacterium.</title>
        <authorList>
            <person name="Tortoli E."/>
            <person name="Trovato A."/>
            <person name="Cirillo D.M."/>
        </authorList>
    </citation>
    <scope>NUCLEOTIDE SEQUENCE [LARGE SCALE GENOMIC DNA]</scope>
    <source>
        <strain evidence="3 4">DSM 45093</strain>
    </source>
</reference>
<feature type="compositionally biased region" description="Gly residues" evidence="1">
    <location>
        <begin position="32"/>
        <end position="49"/>
    </location>
</feature>
<dbReference type="Proteomes" id="UP000192713">
    <property type="component" value="Unassembled WGS sequence"/>
</dbReference>
<dbReference type="Pfam" id="PF20729">
    <property type="entry name" value="PE-PGRS_C"/>
    <property type="match status" value="1"/>
</dbReference>
<feature type="region of interest" description="Disordered" evidence="1">
    <location>
        <begin position="160"/>
        <end position="201"/>
    </location>
</feature>